<dbReference type="InterPro" id="IPR007137">
    <property type="entry name" value="DUF348"/>
</dbReference>
<dbReference type="InterPro" id="IPR011098">
    <property type="entry name" value="G5_dom"/>
</dbReference>
<dbReference type="GO" id="GO:0009254">
    <property type="term" value="P:peptidoglycan turnover"/>
    <property type="evidence" value="ECO:0007669"/>
    <property type="project" value="InterPro"/>
</dbReference>
<dbReference type="InterPro" id="IPR051933">
    <property type="entry name" value="Resuscitation_pf_RpfB"/>
</dbReference>
<dbReference type="GO" id="GO:0019867">
    <property type="term" value="C:outer membrane"/>
    <property type="evidence" value="ECO:0007669"/>
    <property type="project" value="InterPro"/>
</dbReference>
<keyword evidence="3" id="KW-0812">Transmembrane</keyword>
<keyword evidence="1" id="KW-0732">Signal</keyword>
<accession>A0A0M2NJ86</accession>
<feature type="region of interest" description="Disordered" evidence="2">
    <location>
        <begin position="329"/>
        <end position="384"/>
    </location>
</feature>
<dbReference type="SMART" id="SM01208">
    <property type="entry name" value="G5"/>
    <property type="match status" value="1"/>
</dbReference>
<dbReference type="Pfam" id="PF03990">
    <property type="entry name" value="DUF348"/>
    <property type="match status" value="2"/>
</dbReference>
<dbReference type="PANTHER" id="PTHR39160">
    <property type="entry name" value="CELL WALL-BINDING PROTEIN YOCH"/>
    <property type="match status" value="1"/>
</dbReference>
<evidence type="ECO:0000256" key="3">
    <source>
        <dbReference type="SAM" id="Phobius"/>
    </source>
</evidence>
<dbReference type="OrthoDB" id="9798935at2"/>
<dbReference type="RefSeq" id="WP_052740433.1">
    <property type="nucleotide sequence ID" value="NZ_LAYJ01000088.1"/>
</dbReference>
<keyword evidence="6" id="KW-1185">Reference proteome</keyword>
<dbReference type="CDD" id="cd14667">
    <property type="entry name" value="3D_containing_proteins"/>
    <property type="match status" value="1"/>
</dbReference>
<feature type="region of interest" description="Disordered" evidence="2">
    <location>
        <begin position="67"/>
        <end position="103"/>
    </location>
</feature>
<dbReference type="PANTHER" id="PTHR39160:SF4">
    <property type="entry name" value="RESUSCITATION-PROMOTING FACTOR RPFB"/>
    <property type="match status" value="1"/>
</dbReference>
<evidence type="ECO:0000313" key="6">
    <source>
        <dbReference type="Proteomes" id="UP000034076"/>
    </source>
</evidence>
<name>A0A0M2NJ86_9FIRM</name>
<protein>
    <submittedName>
        <fullName evidence="5">Cell wall-binding protein</fullName>
    </submittedName>
</protein>
<keyword evidence="3" id="KW-0472">Membrane</keyword>
<dbReference type="InterPro" id="IPR059180">
    <property type="entry name" value="3D_YorM"/>
</dbReference>
<dbReference type="STRING" id="270498.CHK_1408"/>
<evidence type="ECO:0000313" key="5">
    <source>
        <dbReference type="EMBL" id="KKI51021.1"/>
    </source>
</evidence>
<feature type="compositionally biased region" description="Low complexity" evidence="2">
    <location>
        <begin position="346"/>
        <end position="376"/>
    </location>
</feature>
<dbReference type="InterPro" id="IPR010611">
    <property type="entry name" value="3D_dom"/>
</dbReference>
<gene>
    <name evidence="5" type="ORF">CHK_1408</name>
</gene>
<comment type="caution">
    <text evidence="5">The sequence shown here is derived from an EMBL/GenBank/DDBJ whole genome shotgun (WGS) entry which is preliminary data.</text>
</comment>
<dbReference type="Proteomes" id="UP000034076">
    <property type="component" value="Unassembled WGS sequence"/>
</dbReference>
<dbReference type="PROSITE" id="PS51109">
    <property type="entry name" value="G5"/>
    <property type="match status" value="1"/>
</dbReference>
<dbReference type="GO" id="GO:0004553">
    <property type="term" value="F:hydrolase activity, hydrolyzing O-glycosyl compounds"/>
    <property type="evidence" value="ECO:0007669"/>
    <property type="project" value="InterPro"/>
</dbReference>
<feature type="transmembrane region" description="Helical" evidence="3">
    <location>
        <begin position="115"/>
        <end position="134"/>
    </location>
</feature>
<feature type="region of interest" description="Disordered" evidence="2">
    <location>
        <begin position="29"/>
        <end position="49"/>
    </location>
</feature>
<evidence type="ECO:0000256" key="2">
    <source>
        <dbReference type="SAM" id="MobiDB-lite"/>
    </source>
</evidence>
<dbReference type="Pfam" id="PF06725">
    <property type="entry name" value="3D"/>
    <property type="match status" value="1"/>
</dbReference>
<dbReference type="Gene3D" id="2.20.230.10">
    <property type="entry name" value="Resuscitation-promoting factor rpfb"/>
    <property type="match status" value="1"/>
</dbReference>
<feature type="domain" description="G5" evidence="4">
    <location>
        <begin position="253"/>
        <end position="333"/>
    </location>
</feature>
<sequence length="474" mass="50809">MPIGKKKKDVTLHPDTKYQDILYTAKKYSSTEDELPVPTRAGRRRRRNRSKLESLFSSISLFHVGRPKNSSVKSRQKGIPAESLSSSNGRTGKVILPSDGGNRSSRKGGFFKDNFFRTTALACIAVALVSAIAIPTTFAKPTTQITLNDNGRILSASTSARTVGEFLEDNNVELGADDVLEAELSDPISEDQEIIIRRAMPLTVRSNGQEIVVSMLAGTVQEALDKAGVVPGPDDEVYPSADSFISPGMTIDHIIVTTGTRTEEQPIAFENKTQEDSKLAKGKTQIVQEGQEGTLQITYKQLFKNGVLISEDDVSRDVIKEPVDQIMSVGTYVEPEPEPKKETTKKSTSSSSSSSKKSSSSNKGSSSSGSSSSGNSDPDLGGKTARNMQVTAYCSYCNSGNRTASGTYPRAGVTIACNSLPMGTRVYIPGFGTGIVEDTGGMGGNVIDVYLGDQPNDDACNAWGRKNLTVYILG</sequence>
<evidence type="ECO:0000256" key="1">
    <source>
        <dbReference type="ARBA" id="ARBA00022729"/>
    </source>
</evidence>
<dbReference type="AlphaFoldDB" id="A0A0M2NJ86"/>
<dbReference type="EMBL" id="LAYJ01000088">
    <property type="protein sequence ID" value="KKI51021.1"/>
    <property type="molecule type" value="Genomic_DNA"/>
</dbReference>
<evidence type="ECO:0000259" key="4">
    <source>
        <dbReference type="PROSITE" id="PS51109"/>
    </source>
</evidence>
<organism evidence="5 6">
    <name type="scientific">Christensenella hongkongensis</name>
    <dbReference type="NCBI Taxonomy" id="270498"/>
    <lineage>
        <taxon>Bacteria</taxon>
        <taxon>Bacillati</taxon>
        <taxon>Bacillota</taxon>
        <taxon>Clostridia</taxon>
        <taxon>Christensenellales</taxon>
        <taxon>Christensenellaceae</taxon>
        <taxon>Christensenella</taxon>
    </lineage>
</organism>
<dbReference type="Pfam" id="PF07501">
    <property type="entry name" value="G5"/>
    <property type="match status" value="1"/>
</dbReference>
<reference evidence="5 6" key="1">
    <citation type="submission" date="2015-04" db="EMBL/GenBank/DDBJ databases">
        <title>Draft genome sequence of bacteremic isolate Catabacter hongkongensis type strain HKU16T.</title>
        <authorList>
            <person name="Lau S.K."/>
            <person name="Teng J.L."/>
            <person name="Huang Y."/>
            <person name="Curreem S.O."/>
            <person name="Tsui S.K."/>
            <person name="Woo P.C."/>
        </authorList>
    </citation>
    <scope>NUCLEOTIDE SEQUENCE [LARGE SCALE GENOMIC DNA]</scope>
    <source>
        <strain evidence="5 6">HKU16</strain>
    </source>
</reference>
<keyword evidence="3" id="KW-1133">Transmembrane helix</keyword>
<proteinExistence type="predicted"/>